<dbReference type="AlphaFoldDB" id="A0A916WQ95"/>
<dbReference type="InterPro" id="IPR036086">
    <property type="entry name" value="ParB/Sulfiredoxin_sf"/>
</dbReference>
<dbReference type="Proteomes" id="UP000636793">
    <property type="component" value="Unassembled WGS sequence"/>
</dbReference>
<sequence>MGLLAHLGRNPRPTLMSFREALDALGDEGVLERRLADVPIAQVVGSAARPRDFDADFRPLSAHLRPRRDRLADHLAGHNEPAPVDLYQLGNLYFVADGHHRISVLKSMGRQVVTARVVRYCTVAFAMACLRAMHLPSKAAERRFLERIPLADPIRTELWLDKPEDWVRLADRAEAWGYRHAMRDGRPLPPAELAARWWRQEVEPTLELVRASGFGAELRDVELYLSAVTMMDRAGRDSWSPALLPTG</sequence>
<dbReference type="EMBL" id="BMHI01000002">
    <property type="protein sequence ID" value="GGB24264.1"/>
    <property type="molecule type" value="Genomic_DNA"/>
</dbReference>
<dbReference type="SUPFAM" id="SSF110849">
    <property type="entry name" value="ParB/Sulfiredoxin"/>
    <property type="match status" value="1"/>
</dbReference>
<dbReference type="RefSeq" id="WP_188836144.1">
    <property type="nucleotide sequence ID" value="NZ_BMHI01000002.1"/>
</dbReference>
<evidence type="ECO:0000313" key="2">
    <source>
        <dbReference type="Proteomes" id="UP000636793"/>
    </source>
</evidence>
<reference evidence="1" key="1">
    <citation type="journal article" date="2014" name="Int. J. Syst. Evol. Microbiol.">
        <title>Complete genome sequence of Corynebacterium casei LMG S-19264T (=DSM 44701T), isolated from a smear-ripened cheese.</title>
        <authorList>
            <consortium name="US DOE Joint Genome Institute (JGI-PGF)"/>
            <person name="Walter F."/>
            <person name="Albersmeier A."/>
            <person name="Kalinowski J."/>
            <person name="Ruckert C."/>
        </authorList>
    </citation>
    <scope>NUCLEOTIDE SEQUENCE</scope>
    <source>
        <strain evidence="1">CGMCC 1.15085</strain>
    </source>
</reference>
<proteinExistence type="predicted"/>
<evidence type="ECO:0008006" key="3">
    <source>
        <dbReference type="Google" id="ProtNLM"/>
    </source>
</evidence>
<keyword evidence="2" id="KW-1185">Reference proteome</keyword>
<reference evidence="1" key="2">
    <citation type="submission" date="2020-09" db="EMBL/GenBank/DDBJ databases">
        <authorList>
            <person name="Sun Q."/>
            <person name="Zhou Y."/>
        </authorList>
    </citation>
    <scope>NUCLEOTIDE SEQUENCE</scope>
    <source>
        <strain evidence="1">CGMCC 1.15085</strain>
    </source>
</reference>
<name>A0A916WQ95_9MICO</name>
<protein>
    <recommendedName>
        <fullName evidence="3">Chromosome partitioning protein ParB</fullName>
    </recommendedName>
</protein>
<comment type="caution">
    <text evidence="1">The sequence shown here is derived from an EMBL/GenBank/DDBJ whole genome shotgun (WGS) entry which is preliminary data.</text>
</comment>
<organism evidence="1 2">
    <name type="scientific">Flexivirga endophytica</name>
    <dbReference type="NCBI Taxonomy" id="1849103"/>
    <lineage>
        <taxon>Bacteria</taxon>
        <taxon>Bacillati</taxon>
        <taxon>Actinomycetota</taxon>
        <taxon>Actinomycetes</taxon>
        <taxon>Micrococcales</taxon>
        <taxon>Dermacoccaceae</taxon>
        <taxon>Flexivirga</taxon>
    </lineage>
</organism>
<gene>
    <name evidence="1" type="ORF">GCM10011492_12760</name>
</gene>
<accession>A0A916WQ95</accession>
<evidence type="ECO:0000313" key="1">
    <source>
        <dbReference type="EMBL" id="GGB24264.1"/>
    </source>
</evidence>